<reference evidence="1 2" key="1">
    <citation type="journal article" date="2019" name="Int. J. Syst. Evol. Microbiol.">
        <title>The Global Catalogue of Microorganisms (GCM) 10K type strain sequencing project: providing services to taxonomists for standard genome sequencing and annotation.</title>
        <authorList>
            <consortium name="The Broad Institute Genomics Platform"/>
            <consortium name="The Broad Institute Genome Sequencing Center for Infectious Disease"/>
            <person name="Wu L."/>
            <person name="Ma J."/>
        </authorList>
    </citation>
    <scope>NUCLEOTIDE SEQUENCE [LARGE SCALE GENOMIC DNA]</scope>
    <source>
        <strain evidence="1 2">RDMS1</strain>
    </source>
</reference>
<accession>A0ABD5YLX8</accession>
<dbReference type="PROSITE" id="PS51318">
    <property type="entry name" value="TAT"/>
    <property type="match status" value="1"/>
</dbReference>
<dbReference type="InterPro" id="IPR037221">
    <property type="entry name" value="H-type_lectin_dom_sf"/>
</dbReference>
<dbReference type="AlphaFoldDB" id="A0ABD5YLX8"/>
<dbReference type="GeneID" id="76199956"/>
<dbReference type="InterPro" id="IPR006311">
    <property type="entry name" value="TAT_signal"/>
</dbReference>
<dbReference type="SUPFAM" id="SSF141086">
    <property type="entry name" value="Agglutinin HPA-like"/>
    <property type="match status" value="1"/>
</dbReference>
<dbReference type="Proteomes" id="UP001596417">
    <property type="component" value="Unassembled WGS sequence"/>
</dbReference>
<keyword evidence="2" id="KW-1185">Reference proteome</keyword>
<comment type="caution">
    <text evidence="1">The sequence shown here is derived from an EMBL/GenBank/DDBJ whole genome shotgun (WGS) entry which is preliminary data.</text>
</comment>
<dbReference type="Gene3D" id="2.60.40.2080">
    <property type="match status" value="1"/>
</dbReference>
<evidence type="ECO:0000313" key="1">
    <source>
        <dbReference type="EMBL" id="MFC7190353.1"/>
    </source>
</evidence>
<gene>
    <name evidence="1" type="ORF">ACFQL7_11160</name>
</gene>
<protein>
    <submittedName>
        <fullName evidence="1">H-type lectin domain-containing protein</fullName>
    </submittedName>
</protein>
<name>A0ABD5YLX8_9EURY</name>
<dbReference type="EMBL" id="JBHTAX010000001">
    <property type="protein sequence ID" value="MFC7190353.1"/>
    <property type="molecule type" value="Genomic_DNA"/>
</dbReference>
<proteinExistence type="predicted"/>
<organism evidence="1 2">
    <name type="scientific">Halocatena marina</name>
    <dbReference type="NCBI Taxonomy" id="2934937"/>
    <lineage>
        <taxon>Archaea</taxon>
        <taxon>Methanobacteriati</taxon>
        <taxon>Methanobacteriota</taxon>
        <taxon>Stenosarchaea group</taxon>
        <taxon>Halobacteria</taxon>
        <taxon>Halobacteriales</taxon>
        <taxon>Natronomonadaceae</taxon>
        <taxon>Halocatena</taxon>
    </lineage>
</organism>
<evidence type="ECO:0000313" key="2">
    <source>
        <dbReference type="Proteomes" id="UP001596417"/>
    </source>
</evidence>
<dbReference type="RefSeq" id="WP_248907119.1">
    <property type="nucleotide sequence ID" value="NZ_CP109979.1"/>
</dbReference>
<sequence length="327" mass="35334">MVRDKSRRRFLQLAAAGATSAGVSRIATTRGRALPAVGGPSVIGQTGRIVAGQSDPDRWARVSFDIPFALTPVVIMNPVTANETAPVDVHIRKVTRNGFEFRLEEWDYQDGEHAAEELHFLAMARGVHELVGALLNAEAGFVAANTTAQSVSFTQSFSQRPTVFAQAQTHNGRRGDAAGKGDSITTRVDVAGTNQFTVKLQEQERYRQFHRSETVGYIALEPGEGILDPPLGKLDSILGGFEVDATTQTVTHDEYPLEFANDYDSPICLADMQTLAGHNTATTRVSDIDGTGATVAVEEEQSADTEVEHVPEAIGYAVFEDDALLYV</sequence>